<keyword evidence="8" id="KW-0443">Lipid metabolism</keyword>
<dbReference type="Proteomes" id="UP000006253">
    <property type="component" value="Unassembled WGS sequence"/>
</dbReference>
<evidence type="ECO:0000256" key="9">
    <source>
        <dbReference type="ARBA" id="ARBA00023136"/>
    </source>
</evidence>
<keyword evidence="6" id="KW-0442">Lipid degradation</keyword>
<evidence type="ECO:0000256" key="6">
    <source>
        <dbReference type="ARBA" id="ARBA00022963"/>
    </source>
</evidence>
<dbReference type="GO" id="GO:0005886">
    <property type="term" value="C:plasma membrane"/>
    <property type="evidence" value="ECO:0007669"/>
    <property type="project" value="UniProtKB-SubCell"/>
</dbReference>
<evidence type="ECO:0000313" key="14">
    <source>
        <dbReference type="EMBL" id="EKO14018.1"/>
    </source>
</evidence>
<reference evidence="14 15" key="1">
    <citation type="submission" date="2012-10" db="EMBL/GenBank/DDBJ databases">
        <authorList>
            <person name="Harkins D.M."/>
            <person name="Durkin A.S."/>
            <person name="Brinkac L.M."/>
            <person name="Selengut J.D."/>
            <person name="Sanka R."/>
            <person name="DePew J."/>
            <person name="Purushe J."/>
            <person name="Peacock S.J."/>
            <person name="Thaipadungpanit J."/>
            <person name="Wuthiekanun V.W."/>
            <person name="Day N.P."/>
            <person name="Vinetz J.M."/>
            <person name="Sutton G.G."/>
            <person name="Nelson W.C."/>
            <person name="Fouts D.E."/>
        </authorList>
    </citation>
    <scope>NUCLEOTIDE SEQUENCE [LARGE SCALE GENOMIC DNA]</scope>
    <source>
        <strain evidence="14 15">H1</strain>
    </source>
</reference>
<organism evidence="14 15">
    <name type="scientific">Leptospira kirschneri str. H1</name>
    <dbReference type="NCBI Taxonomy" id="1049966"/>
    <lineage>
        <taxon>Bacteria</taxon>
        <taxon>Pseudomonadati</taxon>
        <taxon>Spirochaetota</taxon>
        <taxon>Spirochaetia</taxon>
        <taxon>Leptospirales</taxon>
        <taxon>Leptospiraceae</taxon>
        <taxon>Leptospira</taxon>
    </lineage>
</organism>
<evidence type="ECO:0000256" key="3">
    <source>
        <dbReference type="ARBA" id="ARBA00022475"/>
    </source>
</evidence>
<keyword evidence="7 13" id="KW-1133">Transmembrane helix</keyword>
<proteinExistence type="inferred from homology"/>
<evidence type="ECO:0000256" key="11">
    <source>
        <dbReference type="ARBA" id="ARBA00030948"/>
    </source>
</evidence>
<dbReference type="GO" id="GO:0006457">
    <property type="term" value="P:protein folding"/>
    <property type="evidence" value="ECO:0007669"/>
    <property type="project" value="InterPro"/>
</dbReference>
<gene>
    <name evidence="14" type="ORF">LEP1GSC081_0829</name>
</gene>
<accession>A0A0E2AYS3</accession>
<evidence type="ECO:0000256" key="4">
    <source>
        <dbReference type="ARBA" id="ARBA00022519"/>
    </source>
</evidence>
<keyword evidence="4" id="KW-0997">Cell inner membrane</keyword>
<name>A0A0E2AYS3_9LEPT</name>
<sequence length="344" mass="41007">MKTLQQKITFPTLVVLISAFLIVLIWFVFFSGSKITTDSSTSPDPEFSSESGGWILNQAIINTSRRIFDENGNWLSFDELILYASNGEINLVSELSGLRRQCPENIHYEQCNEIIRAFIADHYFGKDAEYLMKLFSSYLRYETKMKELEIPDKLNRAEKYELIKKQRREFFSDKEAKLIFGLEEAEETYLDSLGGFLKDTEKLNGEQRMQKYEEFRKNVYGQYYNTIKKREPKYNTYETEMFLREKELERMSSSERNSKTRYIREKYFGKDGADRMETVYKENDEKEKKEKLTAQEEADWIRKNPNVKVETKEKALMEIRIKNLGKEEAEEYSRRLKYEEEIKK</sequence>
<evidence type="ECO:0000256" key="2">
    <source>
        <dbReference type="ARBA" id="ARBA00010358"/>
    </source>
</evidence>
<keyword evidence="10" id="KW-0143">Chaperone</keyword>
<evidence type="ECO:0000256" key="12">
    <source>
        <dbReference type="ARBA" id="ARBA00031542"/>
    </source>
</evidence>
<dbReference type="InterPro" id="IPR004961">
    <property type="entry name" value="Lipase_chaperone"/>
</dbReference>
<evidence type="ECO:0000256" key="5">
    <source>
        <dbReference type="ARBA" id="ARBA00022692"/>
    </source>
</evidence>
<dbReference type="GO" id="GO:0051082">
    <property type="term" value="F:unfolded protein binding"/>
    <property type="evidence" value="ECO:0007669"/>
    <property type="project" value="InterPro"/>
</dbReference>
<keyword evidence="3" id="KW-1003">Cell membrane</keyword>
<dbReference type="SUPFAM" id="SSF158855">
    <property type="entry name" value="Lipase chaperone-like"/>
    <property type="match status" value="1"/>
</dbReference>
<dbReference type="RefSeq" id="WP_004766761.1">
    <property type="nucleotide sequence ID" value="NZ_AHMY02000061.1"/>
</dbReference>
<evidence type="ECO:0000256" key="10">
    <source>
        <dbReference type="ARBA" id="ARBA00023186"/>
    </source>
</evidence>
<evidence type="ECO:0000256" key="8">
    <source>
        <dbReference type="ARBA" id="ARBA00023098"/>
    </source>
</evidence>
<keyword evidence="9 13" id="KW-0472">Membrane</keyword>
<comment type="subcellular location">
    <subcellularLocation>
        <location evidence="1">Cell inner membrane</location>
        <topology evidence="1">Single-pass membrane protein</topology>
        <orientation evidence="1">Periplasmic side</orientation>
    </subcellularLocation>
</comment>
<dbReference type="EMBL" id="AHMY02000061">
    <property type="protein sequence ID" value="EKO14018.1"/>
    <property type="molecule type" value="Genomic_DNA"/>
</dbReference>
<protein>
    <recommendedName>
        <fullName evidence="11">Lipase helper protein</fullName>
    </recommendedName>
    <alternativeName>
        <fullName evidence="12">Lipase modulator</fullName>
    </alternativeName>
</protein>
<dbReference type="AlphaFoldDB" id="A0A0E2AYS3"/>
<comment type="similarity">
    <text evidence="2">Belongs to the lipase chaperone family.</text>
</comment>
<evidence type="ECO:0000256" key="13">
    <source>
        <dbReference type="SAM" id="Phobius"/>
    </source>
</evidence>
<evidence type="ECO:0000313" key="15">
    <source>
        <dbReference type="Proteomes" id="UP000006253"/>
    </source>
</evidence>
<keyword evidence="5 13" id="KW-0812">Transmembrane</keyword>
<dbReference type="Pfam" id="PF03280">
    <property type="entry name" value="Lipase_chap"/>
    <property type="match status" value="1"/>
</dbReference>
<feature type="transmembrane region" description="Helical" evidence="13">
    <location>
        <begin position="12"/>
        <end position="32"/>
    </location>
</feature>
<evidence type="ECO:0000256" key="1">
    <source>
        <dbReference type="ARBA" id="ARBA00004383"/>
    </source>
</evidence>
<dbReference type="GO" id="GO:0016042">
    <property type="term" value="P:lipid catabolic process"/>
    <property type="evidence" value="ECO:0007669"/>
    <property type="project" value="UniProtKB-KW"/>
</dbReference>
<comment type="caution">
    <text evidence="14">The sequence shown here is derived from an EMBL/GenBank/DDBJ whole genome shotgun (WGS) entry which is preliminary data.</text>
</comment>
<evidence type="ECO:0000256" key="7">
    <source>
        <dbReference type="ARBA" id="ARBA00022989"/>
    </source>
</evidence>